<dbReference type="SUPFAM" id="SSF103481">
    <property type="entry name" value="Multidrug resistance efflux transporter EmrE"/>
    <property type="match status" value="1"/>
</dbReference>
<evidence type="ECO:0000313" key="2">
    <source>
        <dbReference type="EMBL" id="MEZ0474238.1"/>
    </source>
</evidence>
<keyword evidence="1" id="KW-1133">Transmembrane helix</keyword>
<accession>A0ABV4HNC4</accession>
<keyword evidence="1" id="KW-0812">Transmembrane</keyword>
<keyword evidence="1" id="KW-0472">Membrane</keyword>
<organism evidence="2 3">
    <name type="scientific">Luteimonas salinilitoris</name>
    <dbReference type="NCBI Taxonomy" id="3237697"/>
    <lineage>
        <taxon>Bacteria</taxon>
        <taxon>Pseudomonadati</taxon>
        <taxon>Pseudomonadota</taxon>
        <taxon>Gammaproteobacteria</taxon>
        <taxon>Lysobacterales</taxon>
        <taxon>Lysobacteraceae</taxon>
        <taxon>Luteimonas</taxon>
    </lineage>
</organism>
<feature type="transmembrane region" description="Helical" evidence="1">
    <location>
        <begin position="97"/>
        <end position="117"/>
    </location>
</feature>
<protein>
    <recommendedName>
        <fullName evidence="4">EamA domain-containing protein</fullName>
    </recommendedName>
</protein>
<evidence type="ECO:0000313" key="3">
    <source>
        <dbReference type="Proteomes" id="UP001566331"/>
    </source>
</evidence>
<evidence type="ECO:0000256" key="1">
    <source>
        <dbReference type="SAM" id="Phobius"/>
    </source>
</evidence>
<dbReference type="InterPro" id="IPR037185">
    <property type="entry name" value="EmrE-like"/>
</dbReference>
<dbReference type="Gene3D" id="1.10.3730.20">
    <property type="match status" value="1"/>
</dbReference>
<feature type="transmembrane region" description="Helical" evidence="1">
    <location>
        <begin position="45"/>
        <end position="64"/>
    </location>
</feature>
<proteinExistence type="predicted"/>
<evidence type="ECO:0008006" key="4">
    <source>
        <dbReference type="Google" id="ProtNLM"/>
    </source>
</evidence>
<comment type="caution">
    <text evidence="2">The sequence shown here is derived from an EMBL/GenBank/DDBJ whole genome shotgun (WGS) entry which is preliminary data.</text>
</comment>
<sequence length="120" mass="12861">MILFVTCSTLGSQLLIKDAVVRIAARNPAPAGFDWLLAVVGSPKIWVAVTIQGIGFLVWIVVVSRVKLGPAFAMSGAFFYLLLAGASWYLYGERLAPLQWAGIVVVSVGVLMISMLGHRA</sequence>
<dbReference type="RefSeq" id="WP_370561980.1">
    <property type="nucleotide sequence ID" value="NZ_JBFWIB010000001.1"/>
</dbReference>
<keyword evidence="3" id="KW-1185">Reference proteome</keyword>
<name>A0ABV4HNC4_9GAMM</name>
<feature type="transmembrane region" description="Helical" evidence="1">
    <location>
        <begin position="71"/>
        <end position="91"/>
    </location>
</feature>
<gene>
    <name evidence="2" type="ORF">AB6713_06345</name>
</gene>
<dbReference type="EMBL" id="JBFWIC010000006">
    <property type="protein sequence ID" value="MEZ0474238.1"/>
    <property type="molecule type" value="Genomic_DNA"/>
</dbReference>
<reference evidence="2 3" key="1">
    <citation type="submission" date="2024-07" db="EMBL/GenBank/DDBJ databases">
        <title>Luteimonas salilacus sp. nov., isolated from the shore soil of Salt Lake in Tibet of China.</title>
        <authorList>
            <person name="Zhang X."/>
            <person name="Li A."/>
        </authorList>
    </citation>
    <scope>NUCLEOTIDE SEQUENCE [LARGE SCALE GENOMIC DNA]</scope>
    <source>
        <strain evidence="2 3">B3-2-R+30</strain>
    </source>
</reference>
<dbReference type="Proteomes" id="UP001566331">
    <property type="component" value="Unassembled WGS sequence"/>
</dbReference>